<dbReference type="InterPro" id="IPR043128">
    <property type="entry name" value="Rev_trsase/Diguanyl_cyclase"/>
</dbReference>
<dbReference type="Proteomes" id="UP000184212">
    <property type="component" value="Unassembled WGS sequence"/>
</dbReference>
<proteinExistence type="inferred from homology"/>
<dbReference type="Gene3D" id="3.30.70.270">
    <property type="match status" value="1"/>
</dbReference>
<sequence length="510" mass="58734">MASRFVSIWFRHLTTDWFAIRQQALAKHSGETKPLLKDLPFVLRAPSHGRMVITAANAFAERKGITPGMVLADARALFPDLEVLDDKPDLSEKLLKRLALWCIRFTPIVAVDPPDGLLLDVTGCTHLWGGDERYLEEIVKKLNARGYDVRAAMADTLGVAWAMARFGNEPLVVAPGRHIEALLPLPPEALRLEADAATRLHKLGLHQIRQFIQMPRASLRRRFGPHFIMRLDMALGQEMEGIEPVEPVEPYQERLPCLEPIVTATGIEIALQQLLETLCLRLRHEQKGLRSAVFKGYRVDGKIERIDIGTNRPSHHVSHLFKLFEIKLPTIEPALGIELFVLEAPKVEDHFAQQEQMWEGTGGLDDERLSELIDRLAVKVGAQSIRRYVPDEHYWPERSFKPAASLQEKLTTNWRTDKLRPLNLLATPERIDVTAPIPDYPPMLFRHNGKLHKIVKADGPERIEQEWWLQQGQHRDYYRVEDEEGYRYWLFRLGHYHEKTYQWFIHGFFA</sequence>
<comment type="similarity">
    <text evidence="1">Belongs to the DNA polymerase type-Y family.</text>
</comment>
<protein>
    <submittedName>
        <fullName evidence="4">Protein ImuB</fullName>
    </submittedName>
</protein>
<dbReference type="GO" id="GO:0006281">
    <property type="term" value="P:DNA repair"/>
    <property type="evidence" value="ECO:0007669"/>
    <property type="project" value="InterPro"/>
</dbReference>
<dbReference type="CDD" id="cd03468">
    <property type="entry name" value="PolY_like"/>
    <property type="match status" value="1"/>
</dbReference>
<organism evidence="4 5">
    <name type="scientific">Chryseolinea serpens</name>
    <dbReference type="NCBI Taxonomy" id="947013"/>
    <lineage>
        <taxon>Bacteria</taxon>
        <taxon>Pseudomonadati</taxon>
        <taxon>Bacteroidota</taxon>
        <taxon>Cytophagia</taxon>
        <taxon>Cytophagales</taxon>
        <taxon>Fulvivirgaceae</taxon>
        <taxon>Chryseolinea</taxon>
    </lineage>
</organism>
<evidence type="ECO:0000313" key="4">
    <source>
        <dbReference type="EMBL" id="SHG47735.1"/>
    </source>
</evidence>
<dbReference type="AlphaFoldDB" id="A0A1M5K4N3"/>
<dbReference type="PANTHER" id="PTHR35369:SF2">
    <property type="entry name" value="BLR3025 PROTEIN"/>
    <property type="match status" value="1"/>
</dbReference>
<dbReference type="Gene3D" id="3.40.1170.60">
    <property type="match status" value="1"/>
</dbReference>
<evidence type="ECO:0000256" key="2">
    <source>
        <dbReference type="ARBA" id="ARBA00022763"/>
    </source>
</evidence>
<evidence type="ECO:0000256" key="1">
    <source>
        <dbReference type="ARBA" id="ARBA00010945"/>
    </source>
</evidence>
<name>A0A1M5K4N3_9BACT</name>
<dbReference type="PANTHER" id="PTHR35369">
    <property type="entry name" value="BLR3025 PROTEIN-RELATED"/>
    <property type="match status" value="1"/>
</dbReference>
<keyword evidence="2" id="KW-0227">DNA damage</keyword>
<dbReference type="InterPro" id="IPR043502">
    <property type="entry name" value="DNA/RNA_pol_sf"/>
</dbReference>
<dbReference type="InterPro" id="IPR001126">
    <property type="entry name" value="UmuC"/>
</dbReference>
<gene>
    <name evidence="4" type="ORF">SAMN04488109_0444</name>
</gene>
<reference evidence="4 5" key="1">
    <citation type="submission" date="2016-11" db="EMBL/GenBank/DDBJ databases">
        <authorList>
            <person name="Jaros S."/>
            <person name="Januszkiewicz K."/>
            <person name="Wedrychowicz H."/>
        </authorList>
    </citation>
    <scope>NUCLEOTIDE SEQUENCE [LARGE SCALE GENOMIC DNA]</scope>
    <source>
        <strain evidence="4 5">DSM 24574</strain>
    </source>
</reference>
<accession>A0A1M5K4N3</accession>
<dbReference type="RefSeq" id="WP_073130657.1">
    <property type="nucleotide sequence ID" value="NZ_FQWQ01000001.1"/>
</dbReference>
<keyword evidence="5" id="KW-1185">Reference proteome</keyword>
<dbReference type="OrthoDB" id="625722at2"/>
<dbReference type="Pfam" id="PF00817">
    <property type="entry name" value="IMS"/>
    <property type="match status" value="1"/>
</dbReference>
<dbReference type="STRING" id="947013.SAMN04488109_0444"/>
<evidence type="ECO:0000259" key="3">
    <source>
        <dbReference type="PROSITE" id="PS50173"/>
    </source>
</evidence>
<evidence type="ECO:0000313" key="5">
    <source>
        <dbReference type="Proteomes" id="UP000184212"/>
    </source>
</evidence>
<dbReference type="EMBL" id="FQWQ01000001">
    <property type="protein sequence ID" value="SHG47735.1"/>
    <property type="molecule type" value="Genomic_DNA"/>
</dbReference>
<feature type="domain" description="UmuC" evidence="3">
    <location>
        <begin position="10"/>
        <end position="160"/>
    </location>
</feature>
<dbReference type="InterPro" id="IPR050356">
    <property type="entry name" value="SulA_CellDiv_inhibitor"/>
</dbReference>
<dbReference type="SUPFAM" id="SSF56672">
    <property type="entry name" value="DNA/RNA polymerases"/>
    <property type="match status" value="1"/>
</dbReference>
<dbReference type="PROSITE" id="PS50173">
    <property type="entry name" value="UMUC"/>
    <property type="match status" value="1"/>
</dbReference>